<dbReference type="InterPro" id="IPR023997">
    <property type="entry name" value="TonB-dep_OMP_SusC/RagA_CS"/>
</dbReference>
<dbReference type="Pfam" id="PF13715">
    <property type="entry name" value="CarbopepD_reg_2"/>
    <property type="match status" value="1"/>
</dbReference>
<evidence type="ECO:0000256" key="5">
    <source>
        <dbReference type="ARBA" id="ARBA00022729"/>
    </source>
</evidence>
<keyword evidence="2 8" id="KW-0813">Transport</keyword>
<comment type="similarity">
    <text evidence="8">Belongs to the TonB-dependent receptor family.</text>
</comment>
<dbReference type="GO" id="GO:0015344">
    <property type="term" value="F:siderophore uptake transmembrane transporter activity"/>
    <property type="evidence" value="ECO:0007669"/>
    <property type="project" value="TreeGrafter"/>
</dbReference>
<evidence type="ECO:0000256" key="2">
    <source>
        <dbReference type="ARBA" id="ARBA00022448"/>
    </source>
</evidence>
<dbReference type="NCBIfam" id="TIGR04056">
    <property type="entry name" value="OMP_RagA_SusC"/>
    <property type="match status" value="1"/>
</dbReference>
<keyword evidence="4 8" id="KW-0812">Transmembrane</keyword>
<dbReference type="InterPro" id="IPR037066">
    <property type="entry name" value="Plug_dom_sf"/>
</dbReference>
<evidence type="ECO:0000259" key="9">
    <source>
        <dbReference type="Pfam" id="PF07715"/>
    </source>
</evidence>
<feature type="domain" description="TonB-dependent receptor plug" evidence="9">
    <location>
        <begin position="98"/>
        <end position="206"/>
    </location>
</feature>
<proteinExistence type="inferred from homology"/>
<reference evidence="10" key="1">
    <citation type="journal article" date="2023" name="Comput. Struct. Biotechnol. J.">
        <title>Discovery of a novel marine Bacteroidetes with a rich repertoire of carbohydrate-active enzymes.</title>
        <authorList>
            <person name="Chen B."/>
            <person name="Liu G."/>
            <person name="Chen Q."/>
            <person name="Wang H."/>
            <person name="Liu L."/>
            <person name="Tang K."/>
        </authorList>
    </citation>
    <scope>NUCLEOTIDE SEQUENCE</scope>
    <source>
        <strain evidence="10">TK19036</strain>
    </source>
</reference>
<dbReference type="InterPro" id="IPR036942">
    <property type="entry name" value="Beta-barrel_TonB_sf"/>
</dbReference>
<dbReference type="PANTHER" id="PTHR30069">
    <property type="entry name" value="TONB-DEPENDENT OUTER MEMBRANE RECEPTOR"/>
    <property type="match status" value="1"/>
</dbReference>
<dbReference type="Pfam" id="PF07715">
    <property type="entry name" value="Plug"/>
    <property type="match status" value="1"/>
</dbReference>
<evidence type="ECO:0000256" key="7">
    <source>
        <dbReference type="ARBA" id="ARBA00023237"/>
    </source>
</evidence>
<dbReference type="SUPFAM" id="SSF56935">
    <property type="entry name" value="Porins"/>
    <property type="match status" value="1"/>
</dbReference>
<comment type="subcellular location">
    <subcellularLocation>
        <location evidence="1 8">Cell outer membrane</location>
        <topology evidence="1 8">Multi-pass membrane protein</topology>
    </subcellularLocation>
</comment>
<dbReference type="NCBIfam" id="TIGR04057">
    <property type="entry name" value="SusC_RagA_signa"/>
    <property type="match status" value="1"/>
</dbReference>
<accession>A0AA49JKA4</accession>
<dbReference type="GO" id="GO:0009279">
    <property type="term" value="C:cell outer membrane"/>
    <property type="evidence" value="ECO:0007669"/>
    <property type="project" value="UniProtKB-SubCell"/>
</dbReference>
<dbReference type="Gene3D" id="2.170.130.10">
    <property type="entry name" value="TonB-dependent receptor, plug domain"/>
    <property type="match status" value="1"/>
</dbReference>
<dbReference type="Gene3D" id="2.40.170.20">
    <property type="entry name" value="TonB-dependent receptor, beta-barrel domain"/>
    <property type="match status" value="1"/>
</dbReference>
<dbReference type="InterPro" id="IPR008969">
    <property type="entry name" value="CarboxyPept-like_regulatory"/>
</dbReference>
<dbReference type="Gene3D" id="2.60.40.1120">
    <property type="entry name" value="Carboxypeptidase-like, regulatory domain"/>
    <property type="match status" value="1"/>
</dbReference>
<reference evidence="10" key="2">
    <citation type="journal article" date="2024" name="Antonie Van Leeuwenhoek">
        <title>Roseihalotalea indica gen. nov., sp. nov., a halophilic Bacteroidetes from mesopelagic Southwest Indian Ocean with higher carbohydrate metabolic potential.</title>
        <authorList>
            <person name="Chen B."/>
            <person name="Zhang M."/>
            <person name="Lin D."/>
            <person name="Ye J."/>
            <person name="Tang K."/>
        </authorList>
    </citation>
    <scope>NUCLEOTIDE SEQUENCE</scope>
    <source>
        <strain evidence="10">TK19036</strain>
    </source>
</reference>
<dbReference type="GO" id="GO:0044718">
    <property type="term" value="P:siderophore transmembrane transport"/>
    <property type="evidence" value="ECO:0007669"/>
    <property type="project" value="TreeGrafter"/>
</dbReference>
<keyword evidence="6 8" id="KW-0472">Membrane</keyword>
<keyword evidence="5" id="KW-0732">Signal</keyword>
<dbReference type="InterPro" id="IPR023996">
    <property type="entry name" value="TonB-dep_OMP_SusC/RagA"/>
</dbReference>
<dbReference type="PANTHER" id="PTHR30069:SF29">
    <property type="entry name" value="HEMOGLOBIN AND HEMOGLOBIN-HAPTOGLOBIN-BINDING PROTEIN 1-RELATED"/>
    <property type="match status" value="1"/>
</dbReference>
<keyword evidence="7 8" id="KW-0998">Cell outer membrane</keyword>
<evidence type="ECO:0000256" key="4">
    <source>
        <dbReference type="ARBA" id="ARBA00022692"/>
    </source>
</evidence>
<dbReference type="InterPro" id="IPR012910">
    <property type="entry name" value="Plug_dom"/>
</dbReference>
<gene>
    <name evidence="10" type="ORF">K4G66_16100</name>
</gene>
<sequence>MSQSRTVSGNVLSGDEDAPIPGVNIVVQGTTIGTVTDIEGNYTIAVEGENPVLLFSSVGYETWTEEVNGRSTIDVTLMPDLQQLGEVVVTALGITKEKRTLTYSTQEVSSQGIEEARPLNVTEGLSGKVAGIAITTTGAGVGAPTKVVLRGNRSLQSNGSQPLYVIDGIPVGGDISNISPNDIESISVLKGGNAAALYGSRANNGAIIVTTKSGADAPDGVTANLGFNYQVNSPILLTKYQNEYGQGSAGIYSPTAFTSWGPRMTGQIVDHWSNDPDYLASVGGTYALTPQEDNVRDFFQTGHTMAVSVGVNIKNENSNTHFNYTNTDGKGIVENNNLNSHYLNIRNTTTLFDKLTLDAKVNYIRSNYSNVLYSGENFDNPMRYAYILPRNLRTQDLEHYQFVNDAGQLRQHFYVPRSNEAGNPYWTVNNVTRPRISERVLGLISLKYQITDDLSILARSGIDRDNTFEEFIRYVDTYINADFGSYSKTFGYGLEWNSDVLLSFQKDLTENISLGLNAGANLRQAKFESVGGAGSNFNVENLFALGNTLQPRPNEVYAEKEQQSVYAFGEIGFYNAIFLNGSFRNDWSSTLPADNRSYSYPSVGLTAVLSDLVDLPSAFSFFKLRGSWAQVGNDTAPYRLSRQAIVNAGTISLSPTLPLADLKPERTTTWEAGFDARFLDDDIRLDFTYYKSNTFDQLFATNVPVASGVTSVFLNGADIQNQGVEIILGVTPVTTPNFSWDLNANFAKNISEVVEISDDIDVLIQGSGFLNEYRIQEGEAFGNQYSRGFERDDQGRVLIDAQGLPVITSGKTVPVANFNPDWMMGVTNTFKYKDFSLRALVDFRQGGQVTVFTEAIMAGSGLLDYTAQGRDGTLVFGENVFGGETAVLVDGDGNPTETPNNIEISSEALWNRLGGRNTPVGEAFIRDASNIRLRELAFSYHVPESTLSRLPFRSASLSLVGRNLFFFSNKTEYFDPEAVQSVDNNAEGLNSFSPPTTRSFGVSLNLGF</sequence>
<evidence type="ECO:0000313" key="10">
    <source>
        <dbReference type="EMBL" id="WKN40216.1"/>
    </source>
</evidence>
<dbReference type="AlphaFoldDB" id="A0AA49JKA4"/>
<evidence type="ECO:0000256" key="1">
    <source>
        <dbReference type="ARBA" id="ARBA00004571"/>
    </source>
</evidence>
<protein>
    <submittedName>
        <fullName evidence="10">SusC/RagA family TonB-linked outer membrane protein</fullName>
    </submittedName>
</protein>
<dbReference type="EMBL" id="CP120682">
    <property type="protein sequence ID" value="WKN40216.1"/>
    <property type="molecule type" value="Genomic_DNA"/>
</dbReference>
<dbReference type="InterPro" id="IPR039426">
    <property type="entry name" value="TonB-dep_rcpt-like"/>
</dbReference>
<evidence type="ECO:0000256" key="6">
    <source>
        <dbReference type="ARBA" id="ARBA00023136"/>
    </source>
</evidence>
<keyword evidence="3 8" id="KW-1134">Transmembrane beta strand</keyword>
<dbReference type="PROSITE" id="PS52016">
    <property type="entry name" value="TONB_DEPENDENT_REC_3"/>
    <property type="match status" value="1"/>
</dbReference>
<name>A0AA49JKA4_9BACT</name>
<dbReference type="SUPFAM" id="SSF49464">
    <property type="entry name" value="Carboxypeptidase regulatory domain-like"/>
    <property type="match status" value="1"/>
</dbReference>
<evidence type="ECO:0000256" key="3">
    <source>
        <dbReference type="ARBA" id="ARBA00022452"/>
    </source>
</evidence>
<organism evidence="10">
    <name type="scientific">Roseihalotalea indica</name>
    <dbReference type="NCBI Taxonomy" id="2867963"/>
    <lineage>
        <taxon>Bacteria</taxon>
        <taxon>Pseudomonadati</taxon>
        <taxon>Bacteroidota</taxon>
        <taxon>Cytophagia</taxon>
        <taxon>Cytophagales</taxon>
        <taxon>Catalimonadaceae</taxon>
        <taxon>Roseihalotalea</taxon>
    </lineage>
</organism>
<evidence type="ECO:0000256" key="8">
    <source>
        <dbReference type="PROSITE-ProRule" id="PRU01360"/>
    </source>
</evidence>